<dbReference type="Proteomes" id="UP001211173">
    <property type="component" value="Unassembled WGS sequence"/>
</dbReference>
<reference evidence="2" key="2">
    <citation type="submission" date="2023-01" db="EMBL/GenBank/DDBJ databases">
        <title>Human gut microbiome strain richness.</title>
        <authorList>
            <person name="Chen-Liaw A."/>
        </authorList>
    </citation>
    <scope>NUCLEOTIDE SEQUENCE</scope>
    <source>
        <strain evidence="3">1001287st1_F4_1001285I_161205</strain>
        <strain evidence="2">2225st1_A6_2225SCRN_200828</strain>
    </source>
</reference>
<reference evidence="1 4" key="1">
    <citation type="submission" date="2015-09" db="EMBL/GenBank/DDBJ databases">
        <authorList>
            <consortium name="Pathogen Informatics"/>
        </authorList>
    </citation>
    <scope>NUCLEOTIDE SEQUENCE [LARGE SCALE GENOMIC DNA]</scope>
    <source>
        <strain evidence="1 4">2789STDY5608854</strain>
    </source>
</reference>
<dbReference type="Proteomes" id="UP001211006">
    <property type="component" value="Unassembled WGS sequence"/>
</dbReference>
<evidence type="ECO:0008006" key="5">
    <source>
        <dbReference type="Google" id="ProtNLM"/>
    </source>
</evidence>
<dbReference type="GeneID" id="63974058"/>
<accession>A0A174XLW1</accession>
<evidence type="ECO:0000313" key="1">
    <source>
        <dbReference type="EMBL" id="CUP82077.1"/>
    </source>
</evidence>
<evidence type="ECO:0000313" key="2">
    <source>
        <dbReference type="EMBL" id="MDB7904635.1"/>
    </source>
</evidence>
<name>A0A174XLW1_FLAPL</name>
<gene>
    <name evidence="1" type="ORF">ERS852411_03636</name>
    <name evidence="2" type="ORF">PND83_01455</name>
    <name evidence="3" type="ORF">PNE06_09155</name>
</gene>
<dbReference type="Proteomes" id="UP000095746">
    <property type="component" value="Unassembled WGS sequence"/>
</dbReference>
<dbReference type="RefSeq" id="WP_007489590.1">
    <property type="nucleotide sequence ID" value="NZ_BAABXT010000001.1"/>
</dbReference>
<sequence length="70" mass="7750">MRKCLRCGTEMVEGWNVKEDGHKHEIIIDNGGSFVRGDGRMGILKAAVCPQCGEVSVYVDDPDTVINGWR</sequence>
<dbReference type="AlphaFoldDB" id="A0A174XLW1"/>
<organism evidence="1 4">
    <name type="scientific">Flavonifractor plautii</name>
    <name type="common">Fusobacterium plautii</name>
    <dbReference type="NCBI Taxonomy" id="292800"/>
    <lineage>
        <taxon>Bacteria</taxon>
        <taxon>Bacillati</taxon>
        <taxon>Bacillota</taxon>
        <taxon>Clostridia</taxon>
        <taxon>Eubacteriales</taxon>
        <taxon>Oscillospiraceae</taxon>
        <taxon>Flavonifractor</taxon>
    </lineage>
</organism>
<dbReference type="EMBL" id="JAQLWV010000011">
    <property type="protein sequence ID" value="MDB7933239.1"/>
    <property type="molecule type" value="Genomic_DNA"/>
</dbReference>
<evidence type="ECO:0000313" key="3">
    <source>
        <dbReference type="EMBL" id="MDB7933239.1"/>
    </source>
</evidence>
<dbReference type="EMBL" id="CYZT01000513">
    <property type="protein sequence ID" value="CUP82077.1"/>
    <property type="molecule type" value="Genomic_DNA"/>
</dbReference>
<protein>
    <recommendedName>
        <fullName evidence="5">Nucleic acid-binding protein</fullName>
    </recommendedName>
</protein>
<dbReference type="EMBL" id="JAQLWO010000001">
    <property type="protein sequence ID" value="MDB7904635.1"/>
    <property type="molecule type" value="Genomic_DNA"/>
</dbReference>
<proteinExistence type="predicted"/>
<evidence type="ECO:0000313" key="4">
    <source>
        <dbReference type="Proteomes" id="UP000095746"/>
    </source>
</evidence>